<dbReference type="Proteomes" id="UP000823674">
    <property type="component" value="Chromosome A07"/>
</dbReference>
<feature type="non-terminal residue" evidence="1">
    <location>
        <position position="1"/>
    </location>
</feature>
<proteinExistence type="predicted"/>
<evidence type="ECO:0000313" key="1">
    <source>
        <dbReference type="EMBL" id="KAG5378265.1"/>
    </source>
</evidence>
<dbReference type="EMBL" id="JADBGQ010000009">
    <property type="protein sequence ID" value="KAG5378265.1"/>
    <property type="molecule type" value="Genomic_DNA"/>
</dbReference>
<sequence>FFITWFPSSTPLKVDLSNLSLIFSVFKPFERFFRSGSDFGRLLESFLKYNALEVFNQMVLIFYLDISGSHFENLMGSLLRSLLKYNAKSLLMESSSIPSGVQACRRGMIYDSFRY</sequence>
<evidence type="ECO:0000313" key="2">
    <source>
        <dbReference type="Proteomes" id="UP000823674"/>
    </source>
</evidence>
<gene>
    <name evidence="1" type="primary">A07p009300.1_BraROA</name>
    <name evidence="1" type="ORF">IGI04_026107</name>
</gene>
<accession>A0ABQ7KXR6</accession>
<protein>
    <recommendedName>
        <fullName evidence="3">Maturase K</fullName>
    </recommendedName>
</protein>
<evidence type="ECO:0008006" key="3">
    <source>
        <dbReference type="Google" id="ProtNLM"/>
    </source>
</evidence>
<reference evidence="1 2" key="1">
    <citation type="submission" date="2021-03" db="EMBL/GenBank/DDBJ databases">
        <authorList>
            <person name="King G.J."/>
            <person name="Bancroft I."/>
            <person name="Baten A."/>
            <person name="Bloomfield J."/>
            <person name="Borpatragohain P."/>
            <person name="He Z."/>
            <person name="Irish N."/>
            <person name="Irwin J."/>
            <person name="Liu K."/>
            <person name="Mauleon R.P."/>
            <person name="Moore J."/>
            <person name="Morris R."/>
            <person name="Ostergaard L."/>
            <person name="Wang B."/>
            <person name="Wells R."/>
        </authorList>
    </citation>
    <scope>NUCLEOTIDE SEQUENCE [LARGE SCALE GENOMIC DNA]</scope>
    <source>
        <strain evidence="1">R-o-18</strain>
        <tissue evidence="1">Leaf</tissue>
    </source>
</reference>
<organism evidence="1 2">
    <name type="scientific">Brassica rapa subsp. trilocularis</name>
    <dbReference type="NCBI Taxonomy" id="1813537"/>
    <lineage>
        <taxon>Eukaryota</taxon>
        <taxon>Viridiplantae</taxon>
        <taxon>Streptophyta</taxon>
        <taxon>Embryophyta</taxon>
        <taxon>Tracheophyta</taxon>
        <taxon>Spermatophyta</taxon>
        <taxon>Magnoliopsida</taxon>
        <taxon>eudicotyledons</taxon>
        <taxon>Gunneridae</taxon>
        <taxon>Pentapetalae</taxon>
        <taxon>rosids</taxon>
        <taxon>malvids</taxon>
        <taxon>Brassicales</taxon>
        <taxon>Brassicaceae</taxon>
        <taxon>Brassiceae</taxon>
        <taxon>Brassica</taxon>
    </lineage>
</organism>
<keyword evidence="2" id="KW-1185">Reference proteome</keyword>
<comment type="caution">
    <text evidence="1">The sequence shown here is derived from an EMBL/GenBank/DDBJ whole genome shotgun (WGS) entry which is preliminary data.</text>
</comment>
<name>A0ABQ7KXR6_BRACM</name>